<dbReference type="AlphaFoldDB" id="A0A3B0WEY9"/>
<evidence type="ECO:0000313" key="2">
    <source>
        <dbReference type="EMBL" id="VAW49812.1"/>
    </source>
</evidence>
<keyword evidence="1" id="KW-0812">Transmembrane</keyword>
<dbReference type="CDD" id="cd00093">
    <property type="entry name" value="HTH_XRE"/>
    <property type="match status" value="1"/>
</dbReference>
<dbReference type="Gene3D" id="1.10.260.40">
    <property type="entry name" value="lambda repressor-like DNA-binding domains"/>
    <property type="match status" value="1"/>
</dbReference>
<dbReference type="PANTHER" id="PTHR34475:SF1">
    <property type="entry name" value="CYTOSKELETON PROTEIN RODZ"/>
    <property type="match status" value="1"/>
</dbReference>
<accession>A0A3B0WEY9</accession>
<keyword evidence="1" id="KW-1133">Transmembrane helix</keyword>
<dbReference type="InterPro" id="IPR001387">
    <property type="entry name" value="Cro/C1-type_HTH"/>
</dbReference>
<evidence type="ECO:0008006" key="3">
    <source>
        <dbReference type="Google" id="ProtNLM"/>
    </source>
</evidence>
<dbReference type="PANTHER" id="PTHR34475">
    <property type="match status" value="1"/>
</dbReference>
<protein>
    <recommendedName>
        <fullName evidence="3">HTH cro/C1-type domain-containing protein</fullName>
    </recommendedName>
</protein>
<gene>
    <name evidence="2" type="ORF">MNBD_GAMMA04-1224</name>
</gene>
<dbReference type="InterPro" id="IPR050400">
    <property type="entry name" value="Bact_Cytoskel_RodZ"/>
</dbReference>
<evidence type="ECO:0000256" key="1">
    <source>
        <dbReference type="SAM" id="Phobius"/>
    </source>
</evidence>
<dbReference type="EMBL" id="UOFB01000393">
    <property type="protein sequence ID" value="VAW49812.1"/>
    <property type="molecule type" value="Genomic_DNA"/>
</dbReference>
<dbReference type="Pfam" id="PF13413">
    <property type="entry name" value="HTH_25"/>
    <property type="match status" value="1"/>
</dbReference>
<reference evidence="2" key="1">
    <citation type="submission" date="2018-06" db="EMBL/GenBank/DDBJ databases">
        <authorList>
            <person name="Zhirakovskaya E."/>
        </authorList>
    </citation>
    <scope>NUCLEOTIDE SEQUENCE</scope>
</reference>
<feature type="transmembrane region" description="Helical" evidence="1">
    <location>
        <begin position="126"/>
        <end position="148"/>
    </location>
</feature>
<dbReference type="SUPFAM" id="SSF47413">
    <property type="entry name" value="lambda repressor-like DNA-binding domains"/>
    <property type="match status" value="1"/>
</dbReference>
<dbReference type="GO" id="GO:0003677">
    <property type="term" value="F:DNA binding"/>
    <property type="evidence" value="ECO:0007669"/>
    <property type="project" value="InterPro"/>
</dbReference>
<dbReference type="InterPro" id="IPR010982">
    <property type="entry name" value="Lambda_DNA-bd_dom_sf"/>
</dbReference>
<keyword evidence="1" id="KW-0472">Membrane</keyword>
<sequence>MGLIKGVLHKEGKVMVDETTETVVPLNTLLSQARQARDLSLDKVASQLNLSITQLEKLEENSLNPTQLSTFKRGYVRNYARLLDIEPEVIDRYFLNCDYGYSELHSVDVYGCPTHKPLLGRLIIKWLLILGLIGLVVVLMVSAFPNLLD</sequence>
<name>A0A3B0WEY9_9ZZZZ</name>
<organism evidence="2">
    <name type="scientific">hydrothermal vent metagenome</name>
    <dbReference type="NCBI Taxonomy" id="652676"/>
    <lineage>
        <taxon>unclassified sequences</taxon>
        <taxon>metagenomes</taxon>
        <taxon>ecological metagenomes</taxon>
    </lineage>
</organism>
<proteinExistence type="predicted"/>